<gene>
    <name evidence="4" type="ORF">NDU88_000390</name>
</gene>
<reference evidence="4" key="1">
    <citation type="journal article" date="2022" name="bioRxiv">
        <title>Sequencing and chromosome-scale assembly of the giantPleurodeles waltlgenome.</title>
        <authorList>
            <person name="Brown T."/>
            <person name="Elewa A."/>
            <person name="Iarovenko S."/>
            <person name="Subramanian E."/>
            <person name="Araus A.J."/>
            <person name="Petzold A."/>
            <person name="Susuki M."/>
            <person name="Suzuki K.-i.T."/>
            <person name="Hayashi T."/>
            <person name="Toyoda A."/>
            <person name="Oliveira C."/>
            <person name="Osipova E."/>
            <person name="Leigh N.D."/>
            <person name="Simon A."/>
            <person name="Yun M.H."/>
        </authorList>
    </citation>
    <scope>NUCLEOTIDE SEQUENCE</scope>
    <source>
        <strain evidence="4">20211129_DDA</strain>
        <tissue evidence="4">Liver</tissue>
    </source>
</reference>
<dbReference type="SUPFAM" id="SSF54001">
    <property type="entry name" value="Cysteine proteinases"/>
    <property type="match status" value="1"/>
</dbReference>
<proteinExistence type="inferred from homology"/>
<dbReference type="InterPro" id="IPR012462">
    <property type="entry name" value="UFSP1/2_DUB_cat"/>
</dbReference>
<dbReference type="GO" id="GO:0071567">
    <property type="term" value="F:deUFMylase activity"/>
    <property type="evidence" value="ECO:0007669"/>
    <property type="project" value="UniProtKB-ARBA"/>
</dbReference>
<protein>
    <recommendedName>
        <fullName evidence="3">UFSP1/2/DUB catalytic domain-containing protein</fullName>
    </recommendedName>
</protein>
<evidence type="ECO:0000313" key="5">
    <source>
        <dbReference type="Proteomes" id="UP001066276"/>
    </source>
</evidence>
<organism evidence="4 5">
    <name type="scientific">Pleurodeles waltl</name>
    <name type="common">Iberian ribbed newt</name>
    <dbReference type="NCBI Taxonomy" id="8319"/>
    <lineage>
        <taxon>Eukaryota</taxon>
        <taxon>Metazoa</taxon>
        <taxon>Chordata</taxon>
        <taxon>Craniata</taxon>
        <taxon>Vertebrata</taxon>
        <taxon>Euteleostomi</taxon>
        <taxon>Amphibia</taxon>
        <taxon>Batrachia</taxon>
        <taxon>Caudata</taxon>
        <taxon>Salamandroidea</taxon>
        <taxon>Salamandridae</taxon>
        <taxon>Pleurodelinae</taxon>
        <taxon>Pleurodeles</taxon>
    </lineage>
</organism>
<evidence type="ECO:0000313" key="4">
    <source>
        <dbReference type="EMBL" id="KAJ1080170.1"/>
    </source>
</evidence>
<dbReference type="AlphaFoldDB" id="A0AAV7KPV1"/>
<dbReference type="PANTHER" id="PTHR48153:SF3">
    <property type="entry name" value="INACTIVE UFM1-SPECIFIC PROTEASE 1"/>
    <property type="match status" value="1"/>
</dbReference>
<keyword evidence="5" id="KW-1185">Reference proteome</keyword>
<comment type="similarity">
    <text evidence="1">Belongs to the peptidase C78 family.</text>
</comment>
<dbReference type="EMBL" id="JANPWB010000016">
    <property type="protein sequence ID" value="KAJ1080170.1"/>
    <property type="molecule type" value="Genomic_DNA"/>
</dbReference>
<keyword evidence="2" id="KW-0378">Hydrolase</keyword>
<evidence type="ECO:0000256" key="2">
    <source>
        <dbReference type="ARBA" id="ARBA00022801"/>
    </source>
</evidence>
<feature type="domain" description="UFSP1/2/DUB catalytic" evidence="3">
    <location>
        <begin position="41"/>
        <end position="196"/>
    </location>
</feature>
<evidence type="ECO:0000256" key="1">
    <source>
        <dbReference type="ARBA" id="ARBA00008552"/>
    </source>
</evidence>
<comment type="caution">
    <text evidence="4">The sequence shown here is derived from an EMBL/GenBank/DDBJ whole genome shotgun (WGS) entry which is preliminary data.</text>
</comment>
<dbReference type="Pfam" id="PF07910">
    <property type="entry name" value="Peptidase_C78"/>
    <property type="match status" value="1"/>
</dbReference>
<dbReference type="Gene3D" id="3.90.70.130">
    <property type="match status" value="1"/>
</dbReference>
<dbReference type="PANTHER" id="PTHR48153">
    <property type="entry name" value="UFM1-SPECIFIC PROTEASE 2"/>
    <property type="match status" value="1"/>
</dbReference>
<sequence>MMNQRDGEGLLTDVLPQPTYMELARNVHEGLPPPTSQIKDTTLVRGDYLYYHYGCDGVDDRGWGCGYRTLQTMCSWVVDQDPVPRRPIPTLPQIQEALVQMQDKPSSFFGSRSWIGSVEVALCVDYFYEVPCRIIHIRQGNEHPGVVEELRAHFQSVGAPVMMGGDTDNSSKGILGLCSGPEGHYLLVLDPHSYGPGLDVMRAQQSGSSCGVPVP</sequence>
<evidence type="ECO:0000259" key="3">
    <source>
        <dbReference type="Pfam" id="PF07910"/>
    </source>
</evidence>
<dbReference type="Proteomes" id="UP001066276">
    <property type="component" value="Chromosome 12"/>
</dbReference>
<accession>A0AAV7KPV1</accession>
<dbReference type="InterPro" id="IPR038765">
    <property type="entry name" value="Papain-like_cys_pep_sf"/>
</dbReference>
<name>A0AAV7KPV1_PLEWA</name>